<evidence type="ECO:0000256" key="4">
    <source>
        <dbReference type="ARBA" id="ARBA00022434"/>
    </source>
</evidence>
<keyword evidence="15" id="KW-1185">Reference proteome</keyword>
<dbReference type="GO" id="GO:0005739">
    <property type="term" value="C:mitochondrion"/>
    <property type="evidence" value="ECO:0007669"/>
    <property type="project" value="UniProtKB-SubCell"/>
</dbReference>
<dbReference type="NCBIfam" id="TIGR03421">
    <property type="entry name" value="FeS_CyaY"/>
    <property type="match status" value="1"/>
</dbReference>
<keyword evidence="10" id="KW-0406">Ion transport</keyword>
<reference evidence="14 15" key="1">
    <citation type="submission" date="2015-01" db="EMBL/GenBank/DDBJ databases">
        <title>The Genome Sequence of Cladophialophora immunda CBS83496.</title>
        <authorList>
            <consortium name="The Broad Institute Genomics Platform"/>
            <person name="Cuomo C."/>
            <person name="de Hoog S."/>
            <person name="Gorbushina A."/>
            <person name="Stielow B."/>
            <person name="Teixiera M."/>
            <person name="Abouelleil A."/>
            <person name="Chapman S.B."/>
            <person name="Priest M."/>
            <person name="Young S.K."/>
            <person name="Wortman J."/>
            <person name="Nusbaum C."/>
            <person name="Birren B."/>
        </authorList>
    </citation>
    <scope>NUCLEOTIDE SEQUENCE [LARGE SCALE GENOMIC DNA]</scope>
    <source>
        <strain evidence="14 15">CBS 83496</strain>
    </source>
</reference>
<feature type="region of interest" description="Disordered" evidence="13">
    <location>
        <begin position="205"/>
        <end position="231"/>
    </location>
</feature>
<dbReference type="GeneID" id="27344290"/>
<dbReference type="PROSITE" id="PS01344">
    <property type="entry name" value="FRATAXIN_1"/>
    <property type="match status" value="1"/>
</dbReference>
<dbReference type="GO" id="GO:0008199">
    <property type="term" value="F:ferric iron binding"/>
    <property type="evidence" value="ECO:0007669"/>
    <property type="project" value="InterPro"/>
</dbReference>
<dbReference type="GO" id="GO:0051537">
    <property type="term" value="F:2 iron, 2 sulfur cluster binding"/>
    <property type="evidence" value="ECO:0007669"/>
    <property type="project" value="TreeGrafter"/>
</dbReference>
<comment type="catalytic activity">
    <reaction evidence="12">
        <text>4 Fe(2+) + O2 + 4 H(+) = 4 Fe(3+) + 2 H2O</text>
        <dbReference type="Rhea" id="RHEA:11148"/>
        <dbReference type="ChEBI" id="CHEBI:15377"/>
        <dbReference type="ChEBI" id="CHEBI:15378"/>
        <dbReference type="ChEBI" id="CHEBI:15379"/>
        <dbReference type="ChEBI" id="CHEBI:29033"/>
        <dbReference type="ChEBI" id="CHEBI:29034"/>
        <dbReference type="EC" id="1.16.3.1"/>
    </reaction>
</comment>
<keyword evidence="8" id="KW-0560">Oxidoreductase</keyword>
<dbReference type="VEuPathDB" id="FungiDB:PV07_05096"/>
<dbReference type="EC" id="1.16.3.1" evidence="3"/>
<evidence type="ECO:0000256" key="5">
    <source>
        <dbReference type="ARBA" id="ARBA00022448"/>
    </source>
</evidence>
<evidence type="ECO:0000256" key="11">
    <source>
        <dbReference type="ARBA" id="ARBA00023128"/>
    </source>
</evidence>
<gene>
    <name evidence="14" type="ORF">PV07_05096</name>
</gene>
<dbReference type="PANTHER" id="PTHR16821:SF2">
    <property type="entry name" value="FRATAXIN, MITOCHONDRIAL"/>
    <property type="match status" value="1"/>
</dbReference>
<dbReference type="AlphaFoldDB" id="A0A0D1ZMT2"/>
<keyword evidence="9" id="KW-0408">Iron</keyword>
<comment type="similarity">
    <text evidence="2">Belongs to the frataxin family.</text>
</comment>
<accession>A0A0D1ZMT2</accession>
<dbReference type="PANTHER" id="PTHR16821">
    <property type="entry name" value="FRATAXIN"/>
    <property type="match status" value="1"/>
</dbReference>
<name>A0A0D1ZMT2_9EURO</name>
<keyword evidence="5" id="KW-0813">Transport</keyword>
<dbReference type="Pfam" id="PF01491">
    <property type="entry name" value="Frataxin_Cyay"/>
    <property type="match status" value="1"/>
</dbReference>
<dbReference type="Proteomes" id="UP000054466">
    <property type="component" value="Unassembled WGS sequence"/>
</dbReference>
<dbReference type="InterPro" id="IPR036524">
    <property type="entry name" value="Frataxin/CyaY_sf"/>
</dbReference>
<evidence type="ECO:0000256" key="2">
    <source>
        <dbReference type="ARBA" id="ARBA00008183"/>
    </source>
</evidence>
<dbReference type="InterPro" id="IPR017789">
    <property type="entry name" value="Frataxin"/>
</dbReference>
<organism evidence="14 15">
    <name type="scientific">Cladophialophora immunda</name>
    <dbReference type="NCBI Taxonomy" id="569365"/>
    <lineage>
        <taxon>Eukaryota</taxon>
        <taxon>Fungi</taxon>
        <taxon>Dikarya</taxon>
        <taxon>Ascomycota</taxon>
        <taxon>Pezizomycotina</taxon>
        <taxon>Eurotiomycetes</taxon>
        <taxon>Chaetothyriomycetidae</taxon>
        <taxon>Chaetothyriales</taxon>
        <taxon>Herpotrichiellaceae</taxon>
        <taxon>Cladophialophora</taxon>
    </lineage>
</organism>
<dbReference type="NCBIfam" id="TIGR03422">
    <property type="entry name" value="mito_frataxin"/>
    <property type="match status" value="1"/>
</dbReference>
<comment type="subcellular location">
    <subcellularLocation>
        <location evidence="1">Mitochondrion</location>
    </subcellularLocation>
</comment>
<dbReference type="GO" id="GO:0016226">
    <property type="term" value="P:iron-sulfur cluster assembly"/>
    <property type="evidence" value="ECO:0007669"/>
    <property type="project" value="InterPro"/>
</dbReference>
<dbReference type="HOGENOM" id="CLU_080880_0_0_1"/>
<evidence type="ECO:0000256" key="7">
    <source>
        <dbReference type="ARBA" id="ARBA00022946"/>
    </source>
</evidence>
<dbReference type="SMART" id="SM01219">
    <property type="entry name" value="Frataxin_Cyay"/>
    <property type="match status" value="1"/>
</dbReference>
<evidence type="ECO:0000256" key="6">
    <source>
        <dbReference type="ARBA" id="ARBA00022496"/>
    </source>
</evidence>
<evidence type="ECO:0000256" key="13">
    <source>
        <dbReference type="SAM" id="MobiDB-lite"/>
    </source>
</evidence>
<dbReference type="GO" id="GO:0006826">
    <property type="term" value="P:iron ion transport"/>
    <property type="evidence" value="ECO:0007669"/>
    <property type="project" value="UniProtKB-KW"/>
</dbReference>
<evidence type="ECO:0000313" key="14">
    <source>
        <dbReference type="EMBL" id="KIW29271.1"/>
    </source>
</evidence>
<dbReference type="InterPro" id="IPR002908">
    <property type="entry name" value="Frataxin/CyaY"/>
</dbReference>
<evidence type="ECO:0000256" key="9">
    <source>
        <dbReference type="ARBA" id="ARBA00023004"/>
    </source>
</evidence>
<dbReference type="Gene3D" id="3.30.920.10">
    <property type="entry name" value="Frataxin/CyaY"/>
    <property type="match status" value="1"/>
</dbReference>
<dbReference type="RefSeq" id="XP_016249487.1">
    <property type="nucleotide sequence ID" value="XM_016391968.1"/>
</dbReference>
<feature type="compositionally biased region" description="Polar residues" evidence="13">
    <location>
        <begin position="35"/>
        <end position="51"/>
    </location>
</feature>
<sequence length="231" mass="24886">MKASRLLLRSTRPSVLLRRPCPPPSQRLAIPASPSLLSVSRQKAPFSTTLTRPLKGLQPDSSDPSPPNTEPTHGTPAGAAQISDSEYHEIADQYLNTLVLAMEELAESSSEGIEAEFSAGVLTITHPKHGTYVINKQPPNKQIWLSSPVSGPKRYDWVVPGDSQQEKADSTVDLGDDGQSGAKWIYLRDGSNLSDLLKRELGVELRHDDEGESDVNEGRDGPAKSGASTAP</sequence>
<dbReference type="GO" id="GO:0034986">
    <property type="term" value="F:iron chaperone activity"/>
    <property type="evidence" value="ECO:0007669"/>
    <property type="project" value="TreeGrafter"/>
</dbReference>
<protein>
    <recommendedName>
        <fullName evidence="3">ferroxidase</fullName>
        <ecNumber evidence="3">1.16.3.1</ecNumber>
    </recommendedName>
</protein>
<dbReference type="STRING" id="569365.A0A0D1ZMT2"/>
<dbReference type="FunFam" id="3.30.920.10:FF:000004">
    <property type="entry name" value="Mitochondrial chaperone Frataxin"/>
    <property type="match status" value="1"/>
</dbReference>
<keyword evidence="7" id="KW-0809">Transit peptide</keyword>
<keyword evidence="11" id="KW-0496">Mitochondrion</keyword>
<evidence type="ECO:0000256" key="8">
    <source>
        <dbReference type="ARBA" id="ARBA00023002"/>
    </source>
</evidence>
<evidence type="ECO:0000256" key="10">
    <source>
        <dbReference type="ARBA" id="ARBA00023065"/>
    </source>
</evidence>
<dbReference type="PROSITE" id="PS50810">
    <property type="entry name" value="FRATAXIN_2"/>
    <property type="match status" value="1"/>
</dbReference>
<dbReference type="SUPFAM" id="SSF55387">
    <property type="entry name" value="Frataxin/Nqo15-like"/>
    <property type="match status" value="1"/>
</dbReference>
<evidence type="ECO:0000256" key="12">
    <source>
        <dbReference type="ARBA" id="ARBA00047990"/>
    </source>
</evidence>
<dbReference type="EMBL" id="KN847042">
    <property type="protein sequence ID" value="KIW29271.1"/>
    <property type="molecule type" value="Genomic_DNA"/>
</dbReference>
<proteinExistence type="inferred from homology"/>
<dbReference type="GO" id="GO:0006879">
    <property type="term" value="P:intracellular iron ion homeostasis"/>
    <property type="evidence" value="ECO:0007669"/>
    <property type="project" value="UniProtKB-KW"/>
</dbReference>
<dbReference type="GO" id="GO:0008198">
    <property type="term" value="F:ferrous iron binding"/>
    <property type="evidence" value="ECO:0007669"/>
    <property type="project" value="TreeGrafter"/>
</dbReference>
<evidence type="ECO:0000256" key="3">
    <source>
        <dbReference type="ARBA" id="ARBA00013107"/>
    </source>
</evidence>
<evidence type="ECO:0000313" key="15">
    <source>
        <dbReference type="Proteomes" id="UP000054466"/>
    </source>
</evidence>
<dbReference type="InterPro" id="IPR020895">
    <property type="entry name" value="Frataxin_CS"/>
</dbReference>
<evidence type="ECO:0000256" key="1">
    <source>
        <dbReference type="ARBA" id="ARBA00004173"/>
    </source>
</evidence>
<feature type="region of interest" description="Disordered" evidence="13">
    <location>
        <begin position="1"/>
        <end position="80"/>
    </location>
</feature>
<keyword evidence="4" id="KW-0409">Iron storage</keyword>
<keyword evidence="6" id="KW-0410">Iron transport</keyword>
<dbReference type="GO" id="GO:0004322">
    <property type="term" value="F:ferroxidase activity"/>
    <property type="evidence" value="ECO:0007669"/>
    <property type="project" value="UniProtKB-EC"/>
</dbReference>